<keyword evidence="6 12" id="KW-0067">ATP-binding</keyword>
<gene>
    <name evidence="12" type="ORF">EHW97_08785</name>
</gene>
<dbReference type="GO" id="GO:0016887">
    <property type="term" value="F:ATP hydrolysis activity"/>
    <property type="evidence" value="ECO:0007669"/>
    <property type="project" value="InterPro"/>
</dbReference>
<keyword evidence="3" id="KW-1003">Cell membrane</keyword>
<keyword evidence="8 9" id="KW-0472">Membrane</keyword>
<keyword evidence="4 9" id="KW-0812">Transmembrane</keyword>
<dbReference type="EMBL" id="RQJX01000010">
    <property type="protein sequence ID" value="RQN07843.1"/>
    <property type="molecule type" value="Genomic_DNA"/>
</dbReference>
<dbReference type="PROSITE" id="PS50929">
    <property type="entry name" value="ABC_TM1F"/>
    <property type="match status" value="1"/>
</dbReference>
<dbReference type="OrthoDB" id="5166472at2"/>
<dbReference type="PROSITE" id="PS00211">
    <property type="entry name" value="ABC_TRANSPORTER_1"/>
    <property type="match status" value="1"/>
</dbReference>
<feature type="domain" description="ABC transporter" evidence="10">
    <location>
        <begin position="334"/>
        <end position="569"/>
    </location>
</feature>
<keyword evidence="2" id="KW-0813">Transport</keyword>
<keyword evidence="13" id="KW-1185">Reference proteome</keyword>
<feature type="transmembrane region" description="Helical" evidence="9">
    <location>
        <begin position="12"/>
        <end position="33"/>
    </location>
</feature>
<dbReference type="PROSITE" id="PS50893">
    <property type="entry name" value="ABC_TRANSPORTER_2"/>
    <property type="match status" value="1"/>
</dbReference>
<comment type="caution">
    <text evidence="12">The sequence shown here is derived from an EMBL/GenBank/DDBJ whole genome shotgun (WGS) entry which is preliminary data.</text>
</comment>
<feature type="transmembrane region" description="Helical" evidence="9">
    <location>
        <begin position="127"/>
        <end position="151"/>
    </location>
</feature>
<evidence type="ECO:0000259" key="10">
    <source>
        <dbReference type="PROSITE" id="PS50893"/>
    </source>
</evidence>
<dbReference type="GO" id="GO:0015421">
    <property type="term" value="F:ABC-type oligopeptide transporter activity"/>
    <property type="evidence" value="ECO:0007669"/>
    <property type="project" value="TreeGrafter"/>
</dbReference>
<dbReference type="GO" id="GO:0005886">
    <property type="term" value="C:plasma membrane"/>
    <property type="evidence" value="ECO:0007669"/>
    <property type="project" value="UniProtKB-SubCell"/>
</dbReference>
<sequence length="578" mass="62778">MLIGLLRRHLRPYRWQVAVVCLFQLIQTMATLYLPGLNADIIDDGVAQGDTGYIWRVGGLMMAVTVLQVVCNVVAVYIGSKVAMAVGRDLRSAVYGAVEGFGSREMAQFGAPTLITRSTNDVQQVQLLLFMGLTMLVAAPITAVGGLVMALRQDVELSGVLLIVLPVLIVSLALIIRRMQPLFRLMQTRIDAINGIMREQIAGIRVIRAFVKERHEIERFAEANAQYRDVAISAGRLMSTFFPLLMGIMNLSVVLAIGWGAHRVGSGDLEVGALTAFQNYLIQILMAVMMATFMLMLWPRAQVSAERIGEVLGTTPVIDMTPDVPAVRIEEGRIDMQGASFAYPGAEHDVVRDADLVVRPGQTTAIVGGTGSGKSTVLGLMTRLFDVTGGRVLLDGHDVRDLRPADVWAAIGLVPQKAVLFSGTIRSNLQFGRPEATDDDLWRALEIAQARDFVERMPGGLDAPITQGGSNVSGGQRQRLAIARALVKQPRIYLFDDSFSALDYATDAALRRALVDVTADAAVVIVAQRISTIRDADRIVVLDRGNVVGTGTHDELMADNDVYREIVLSQLSEQEAAS</sequence>
<organism evidence="12 13">
    <name type="scientific">Aeromicrobium camelliae</name>
    <dbReference type="NCBI Taxonomy" id="1538144"/>
    <lineage>
        <taxon>Bacteria</taxon>
        <taxon>Bacillati</taxon>
        <taxon>Actinomycetota</taxon>
        <taxon>Actinomycetes</taxon>
        <taxon>Propionibacteriales</taxon>
        <taxon>Nocardioidaceae</taxon>
        <taxon>Aeromicrobium</taxon>
    </lineage>
</organism>
<dbReference type="GO" id="GO:0005524">
    <property type="term" value="F:ATP binding"/>
    <property type="evidence" value="ECO:0007669"/>
    <property type="project" value="UniProtKB-KW"/>
</dbReference>
<dbReference type="RefSeq" id="WP_124236793.1">
    <property type="nucleotide sequence ID" value="NZ_JBHUFI010000019.1"/>
</dbReference>
<dbReference type="PANTHER" id="PTHR43394">
    <property type="entry name" value="ATP-DEPENDENT PERMEASE MDL1, MITOCHONDRIAL"/>
    <property type="match status" value="1"/>
</dbReference>
<name>A0A3N6X2G6_9ACTN</name>
<comment type="subcellular location">
    <subcellularLocation>
        <location evidence="1">Cell membrane</location>
        <topology evidence="1">Multi-pass membrane protein</topology>
    </subcellularLocation>
</comment>
<dbReference type="Proteomes" id="UP000275225">
    <property type="component" value="Unassembled WGS sequence"/>
</dbReference>
<feature type="transmembrane region" description="Helical" evidence="9">
    <location>
        <begin position="280"/>
        <end position="298"/>
    </location>
</feature>
<dbReference type="Gene3D" id="3.40.50.300">
    <property type="entry name" value="P-loop containing nucleotide triphosphate hydrolases"/>
    <property type="match status" value="1"/>
</dbReference>
<dbReference type="InterPro" id="IPR003593">
    <property type="entry name" value="AAA+_ATPase"/>
</dbReference>
<dbReference type="PANTHER" id="PTHR43394:SF1">
    <property type="entry name" value="ATP-BINDING CASSETTE SUB-FAMILY B MEMBER 10, MITOCHONDRIAL"/>
    <property type="match status" value="1"/>
</dbReference>
<dbReference type="Pfam" id="PF00005">
    <property type="entry name" value="ABC_tran"/>
    <property type="match status" value="1"/>
</dbReference>
<keyword evidence="5" id="KW-0547">Nucleotide-binding</keyword>
<evidence type="ECO:0000313" key="12">
    <source>
        <dbReference type="EMBL" id="RQN07843.1"/>
    </source>
</evidence>
<protein>
    <submittedName>
        <fullName evidence="12">ABC transporter ATP-binding protein</fullName>
    </submittedName>
</protein>
<evidence type="ECO:0000256" key="4">
    <source>
        <dbReference type="ARBA" id="ARBA00022692"/>
    </source>
</evidence>
<reference evidence="12 13" key="1">
    <citation type="submission" date="2018-11" db="EMBL/GenBank/DDBJ databases">
        <authorList>
            <person name="Li F."/>
        </authorList>
    </citation>
    <scope>NUCLEOTIDE SEQUENCE [LARGE SCALE GENOMIC DNA]</scope>
    <source>
        <strain evidence="12 13">YS17T</strain>
    </source>
</reference>
<feature type="transmembrane region" description="Helical" evidence="9">
    <location>
        <begin position="53"/>
        <end position="78"/>
    </location>
</feature>
<dbReference type="InterPro" id="IPR017871">
    <property type="entry name" value="ABC_transporter-like_CS"/>
</dbReference>
<dbReference type="SUPFAM" id="SSF52540">
    <property type="entry name" value="P-loop containing nucleoside triphosphate hydrolases"/>
    <property type="match status" value="1"/>
</dbReference>
<evidence type="ECO:0000256" key="8">
    <source>
        <dbReference type="ARBA" id="ARBA00023136"/>
    </source>
</evidence>
<dbReference type="AlphaFoldDB" id="A0A3N6X2G6"/>
<evidence type="ECO:0000256" key="3">
    <source>
        <dbReference type="ARBA" id="ARBA00022475"/>
    </source>
</evidence>
<dbReference type="CDD" id="cd18548">
    <property type="entry name" value="ABC_6TM_Tm287_like"/>
    <property type="match status" value="1"/>
</dbReference>
<evidence type="ECO:0000256" key="5">
    <source>
        <dbReference type="ARBA" id="ARBA00022741"/>
    </source>
</evidence>
<dbReference type="SMART" id="SM00382">
    <property type="entry name" value="AAA"/>
    <property type="match status" value="1"/>
</dbReference>
<proteinExistence type="predicted"/>
<accession>A0A3N6X2G6</accession>
<dbReference type="SUPFAM" id="SSF90123">
    <property type="entry name" value="ABC transporter transmembrane region"/>
    <property type="match status" value="1"/>
</dbReference>
<dbReference type="FunFam" id="3.40.50.300:FF:000854">
    <property type="entry name" value="Multidrug ABC transporter ATP-binding protein"/>
    <property type="match status" value="1"/>
</dbReference>
<dbReference type="InterPro" id="IPR011527">
    <property type="entry name" value="ABC1_TM_dom"/>
</dbReference>
<feature type="domain" description="ABC transmembrane type-1" evidence="11">
    <location>
        <begin position="18"/>
        <end position="300"/>
    </location>
</feature>
<feature type="transmembrane region" description="Helical" evidence="9">
    <location>
        <begin position="157"/>
        <end position="176"/>
    </location>
</feature>
<dbReference type="InterPro" id="IPR027417">
    <property type="entry name" value="P-loop_NTPase"/>
</dbReference>
<dbReference type="InterPro" id="IPR003439">
    <property type="entry name" value="ABC_transporter-like_ATP-bd"/>
</dbReference>
<feature type="transmembrane region" description="Helical" evidence="9">
    <location>
        <begin position="241"/>
        <end position="260"/>
    </location>
</feature>
<dbReference type="InterPro" id="IPR036640">
    <property type="entry name" value="ABC1_TM_sf"/>
</dbReference>
<evidence type="ECO:0000256" key="1">
    <source>
        <dbReference type="ARBA" id="ARBA00004651"/>
    </source>
</evidence>
<keyword evidence="7 9" id="KW-1133">Transmembrane helix</keyword>
<evidence type="ECO:0000313" key="13">
    <source>
        <dbReference type="Proteomes" id="UP000275225"/>
    </source>
</evidence>
<evidence type="ECO:0000259" key="11">
    <source>
        <dbReference type="PROSITE" id="PS50929"/>
    </source>
</evidence>
<evidence type="ECO:0000256" key="6">
    <source>
        <dbReference type="ARBA" id="ARBA00022840"/>
    </source>
</evidence>
<dbReference type="FunFam" id="1.20.1560.10:FF:000040">
    <property type="entry name" value="Multidrug ABC transporter ATP-binding protein"/>
    <property type="match status" value="1"/>
</dbReference>
<dbReference type="InterPro" id="IPR039421">
    <property type="entry name" value="Type_1_exporter"/>
</dbReference>
<evidence type="ECO:0000256" key="2">
    <source>
        <dbReference type="ARBA" id="ARBA00022448"/>
    </source>
</evidence>
<evidence type="ECO:0000256" key="9">
    <source>
        <dbReference type="SAM" id="Phobius"/>
    </source>
</evidence>
<dbReference type="Gene3D" id="1.20.1560.10">
    <property type="entry name" value="ABC transporter type 1, transmembrane domain"/>
    <property type="match status" value="1"/>
</dbReference>
<evidence type="ECO:0000256" key="7">
    <source>
        <dbReference type="ARBA" id="ARBA00022989"/>
    </source>
</evidence>
<dbReference type="Pfam" id="PF00664">
    <property type="entry name" value="ABC_membrane"/>
    <property type="match status" value="1"/>
</dbReference>